<dbReference type="AlphaFoldDB" id="M5U106"/>
<evidence type="ECO:0000313" key="1">
    <source>
        <dbReference type="EMBL" id="EMI55132.1"/>
    </source>
</evidence>
<accession>M5U106</accession>
<keyword evidence="2" id="KW-1185">Reference proteome</keyword>
<dbReference type="RefSeq" id="WP_008680648.1">
    <property type="nucleotide sequence ID" value="NZ_ANOH01000228.1"/>
</dbReference>
<gene>
    <name evidence="1" type="ORF">RSSM_03456</name>
</gene>
<dbReference type="Proteomes" id="UP000011885">
    <property type="component" value="Unassembled WGS sequence"/>
</dbReference>
<name>M5U106_9BACT</name>
<dbReference type="Pfam" id="PF07586">
    <property type="entry name" value="HXXSHH"/>
    <property type="match status" value="1"/>
</dbReference>
<dbReference type="InterPro" id="IPR011447">
    <property type="entry name" value="DUF1552"/>
</dbReference>
<sequence>MFLQKKSLPRRTMLRGLGTTIALPLLDAMVPTLTAEDQTPAASDNLRRIGYIYTPMGYNPAEWKPKDDTLNDLPSSLSPLESVKDQLCVITGMDLQNAYPGSHATSNAAFLSAAQAKLTESSDYYLGTTVDQIAAKQFGHQTQLPSLELAMDLLSTVGQCDNGYACVYQNNLSWSSPTTPLPSEAHPRIVFEQLFGEGGTPLQRSEAMRRRASLLDSVAVEIKRLKQQLGGGDRNKIDQYVESIREVERRIDRSMATAKENPLPDLDRPVGVPVAYADHARLMFDLQLLAFQGDITRIVTFQLAREASTRTYPEIGVPDPHHPVTHHGGNPAKLAKIAKINQFHVSLFAEFLEKMNSIPEGNGTLLDHSLYMYGSGMGDPDAHDHKDLPILVAGGAAGNMQGGRHLRYEKPEPLSNLHLTLLNKVGVPLEQFADSTGQVDALFGV</sequence>
<protein>
    <submittedName>
        <fullName evidence="1">Secreted protein containing DUF1552</fullName>
    </submittedName>
</protein>
<dbReference type="EMBL" id="ANOH01000228">
    <property type="protein sequence ID" value="EMI55132.1"/>
    <property type="molecule type" value="Genomic_DNA"/>
</dbReference>
<dbReference type="PATRIC" id="fig|1263870.3.peg.3677"/>
<evidence type="ECO:0000313" key="2">
    <source>
        <dbReference type="Proteomes" id="UP000011885"/>
    </source>
</evidence>
<organism evidence="1 2">
    <name type="scientific">Rhodopirellula sallentina SM41</name>
    <dbReference type="NCBI Taxonomy" id="1263870"/>
    <lineage>
        <taxon>Bacteria</taxon>
        <taxon>Pseudomonadati</taxon>
        <taxon>Planctomycetota</taxon>
        <taxon>Planctomycetia</taxon>
        <taxon>Pirellulales</taxon>
        <taxon>Pirellulaceae</taxon>
        <taxon>Rhodopirellula</taxon>
    </lineage>
</organism>
<proteinExistence type="predicted"/>
<comment type="caution">
    <text evidence="1">The sequence shown here is derived from an EMBL/GenBank/DDBJ whole genome shotgun (WGS) entry which is preliminary data.</text>
</comment>
<dbReference type="OrthoDB" id="9146593at2"/>
<reference evidence="1 2" key="1">
    <citation type="journal article" date="2013" name="Mar. Genomics">
        <title>Expression of sulfatases in Rhodopirellula baltica and the diversity of sulfatases in the genus Rhodopirellula.</title>
        <authorList>
            <person name="Wegner C.E."/>
            <person name="Richter-Heitmann T."/>
            <person name="Klindworth A."/>
            <person name="Klockow C."/>
            <person name="Richter M."/>
            <person name="Achstetter T."/>
            <person name="Glockner F.O."/>
            <person name="Harder J."/>
        </authorList>
    </citation>
    <scope>NUCLEOTIDE SEQUENCE [LARGE SCALE GENOMIC DNA]</scope>
    <source>
        <strain evidence="1 2">SM41</strain>
    </source>
</reference>